<comment type="caution">
    <text evidence="2">The sequence shown here is derived from an EMBL/GenBank/DDBJ whole genome shotgun (WGS) entry which is preliminary data.</text>
</comment>
<dbReference type="EMBL" id="JAQIZT010000007">
    <property type="protein sequence ID" value="KAJ6991252.1"/>
    <property type="molecule type" value="Genomic_DNA"/>
</dbReference>
<dbReference type="AlphaFoldDB" id="A0AAD6QIY0"/>
<protein>
    <recommendedName>
        <fullName evidence="1">Ycf2 N-terminal domain-containing protein</fullName>
    </recommendedName>
</protein>
<organism evidence="2 3">
    <name type="scientific">Populus alba x Populus x berolinensis</name>
    <dbReference type="NCBI Taxonomy" id="444605"/>
    <lineage>
        <taxon>Eukaryota</taxon>
        <taxon>Viridiplantae</taxon>
        <taxon>Streptophyta</taxon>
        <taxon>Embryophyta</taxon>
        <taxon>Tracheophyta</taxon>
        <taxon>Spermatophyta</taxon>
        <taxon>Magnoliopsida</taxon>
        <taxon>eudicotyledons</taxon>
        <taxon>Gunneridae</taxon>
        <taxon>Pentapetalae</taxon>
        <taxon>rosids</taxon>
        <taxon>fabids</taxon>
        <taxon>Malpighiales</taxon>
        <taxon>Salicaceae</taxon>
        <taxon>Saliceae</taxon>
        <taxon>Populus</taxon>
    </lineage>
</organism>
<name>A0AAD6QIY0_9ROSI</name>
<accession>A0AAD6QIY0</accession>
<reference evidence="2" key="1">
    <citation type="journal article" date="2023" name="Mol. Ecol. Resour.">
        <title>Chromosome-level genome assembly of a triploid poplar Populus alba 'Berolinensis'.</title>
        <authorList>
            <person name="Chen S."/>
            <person name="Yu Y."/>
            <person name="Wang X."/>
            <person name="Wang S."/>
            <person name="Zhang T."/>
            <person name="Zhou Y."/>
            <person name="He R."/>
            <person name="Meng N."/>
            <person name="Wang Y."/>
            <person name="Liu W."/>
            <person name="Liu Z."/>
            <person name="Liu J."/>
            <person name="Guo Q."/>
            <person name="Huang H."/>
            <person name="Sederoff R.R."/>
            <person name="Wang G."/>
            <person name="Qu G."/>
            <person name="Chen S."/>
        </authorList>
    </citation>
    <scope>NUCLEOTIDE SEQUENCE</scope>
    <source>
        <strain evidence="2">SC-2020</strain>
    </source>
</reference>
<dbReference type="Proteomes" id="UP001164929">
    <property type="component" value="Chromosome 7"/>
</dbReference>
<gene>
    <name evidence="2" type="ORF">NC653_019451</name>
</gene>
<evidence type="ECO:0000259" key="1">
    <source>
        <dbReference type="Pfam" id="PF05695"/>
    </source>
</evidence>
<proteinExistence type="predicted"/>
<dbReference type="InterPro" id="IPR056777">
    <property type="entry name" value="Ycf2_N"/>
</dbReference>
<feature type="domain" description="Ycf2 N-terminal" evidence="1">
    <location>
        <begin position="1"/>
        <end position="32"/>
    </location>
</feature>
<dbReference type="Pfam" id="PF05695">
    <property type="entry name" value="Ycf2"/>
    <property type="match status" value="1"/>
</dbReference>
<sequence length="42" mass="5287">MHWDPSSYRYKWSNGRNNFQEHFIYEQKSRFFFSSSVQSITY</sequence>
<evidence type="ECO:0000313" key="3">
    <source>
        <dbReference type="Proteomes" id="UP001164929"/>
    </source>
</evidence>
<evidence type="ECO:0000313" key="2">
    <source>
        <dbReference type="EMBL" id="KAJ6991252.1"/>
    </source>
</evidence>
<keyword evidence="3" id="KW-1185">Reference proteome</keyword>